<evidence type="ECO:0000256" key="1">
    <source>
        <dbReference type="SAM" id="SignalP"/>
    </source>
</evidence>
<reference evidence="2" key="1">
    <citation type="journal article" date="2020" name="Stud. Mycol.">
        <title>101 Dothideomycetes genomes: a test case for predicting lifestyles and emergence of pathogens.</title>
        <authorList>
            <person name="Haridas S."/>
            <person name="Albert R."/>
            <person name="Binder M."/>
            <person name="Bloem J."/>
            <person name="Labutti K."/>
            <person name="Salamov A."/>
            <person name="Andreopoulos B."/>
            <person name="Baker S."/>
            <person name="Barry K."/>
            <person name="Bills G."/>
            <person name="Bluhm B."/>
            <person name="Cannon C."/>
            <person name="Castanera R."/>
            <person name="Culley D."/>
            <person name="Daum C."/>
            <person name="Ezra D."/>
            <person name="Gonzalez J."/>
            <person name="Henrissat B."/>
            <person name="Kuo A."/>
            <person name="Liang C."/>
            <person name="Lipzen A."/>
            <person name="Lutzoni F."/>
            <person name="Magnuson J."/>
            <person name="Mondo S."/>
            <person name="Nolan M."/>
            <person name="Ohm R."/>
            <person name="Pangilinan J."/>
            <person name="Park H.-J."/>
            <person name="Ramirez L."/>
            <person name="Alfaro M."/>
            <person name="Sun H."/>
            <person name="Tritt A."/>
            <person name="Yoshinaga Y."/>
            <person name="Zwiers L.-H."/>
            <person name="Turgeon B."/>
            <person name="Goodwin S."/>
            <person name="Spatafora J."/>
            <person name="Crous P."/>
            <person name="Grigoriev I."/>
        </authorList>
    </citation>
    <scope>NUCLEOTIDE SEQUENCE</scope>
    <source>
        <strain evidence="2">CBS 133067</strain>
    </source>
</reference>
<keyword evidence="1" id="KW-0732">Signal</keyword>
<dbReference type="OrthoDB" id="291007at2759"/>
<protein>
    <submittedName>
        <fullName evidence="2">Uncharacterized protein</fullName>
    </submittedName>
</protein>
<evidence type="ECO:0000313" key="3">
    <source>
        <dbReference type="Proteomes" id="UP000799772"/>
    </source>
</evidence>
<organism evidence="2 3">
    <name type="scientific">Rhizodiscina lignyota</name>
    <dbReference type="NCBI Taxonomy" id="1504668"/>
    <lineage>
        <taxon>Eukaryota</taxon>
        <taxon>Fungi</taxon>
        <taxon>Dikarya</taxon>
        <taxon>Ascomycota</taxon>
        <taxon>Pezizomycotina</taxon>
        <taxon>Dothideomycetes</taxon>
        <taxon>Pleosporomycetidae</taxon>
        <taxon>Aulographales</taxon>
        <taxon>Rhizodiscinaceae</taxon>
        <taxon>Rhizodiscina</taxon>
    </lineage>
</organism>
<sequence length="128" mass="13592">MKLYFYSIFPLFTTLATALSLRQAAPIGCQTCTAGADPTTCHPSTSCVSLGGFHTGNGPIPAYCACAAGYKADPMVVGADPAAQWRLPWAGQEGRVFVRPGTPCTVLCEEWYLGEQGCSEVPEYANCM</sequence>
<dbReference type="EMBL" id="ML978126">
    <property type="protein sequence ID" value="KAF2099109.1"/>
    <property type="molecule type" value="Genomic_DNA"/>
</dbReference>
<comment type="caution">
    <text evidence="2">The sequence shown here is derived from an EMBL/GenBank/DDBJ whole genome shotgun (WGS) entry which is preliminary data.</text>
</comment>
<name>A0A9P4IH67_9PEZI</name>
<keyword evidence="3" id="KW-1185">Reference proteome</keyword>
<gene>
    <name evidence="2" type="ORF">NA57DRAFT_76343</name>
</gene>
<proteinExistence type="predicted"/>
<accession>A0A9P4IH67</accession>
<dbReference type="AlphaFoldDB" id="A0A9P4IH67"/>
<feature type="chain" id="PRO_5040469261" evidence="1">
    <location>
        <begin position="19"/>
        <end position="128"/>
    </location>
</feature>
<feature type="signal peptide" evidence="1">
    <location>
        <begin position="1"/>
        <end position="18"/>
    </location>
</feature>
<dbReference type="Proteomes" id="UP000799772">
    <property type="component" value="Unassembled WGS sequence"/>
</dbReference>
<evidence type="ECO:0000313" key="2">
    <source>
        <dbReference type="EMBL" id="KAF2099109.1"/>
    </source>
</evidence>